<feature type="region of interest" description="Disordered" evidence="2">
    <location>
        <begin position="918"/>
        <end position="993"/>
    </location>
</feature>
<feature type="compositionally biased region" description="Polar residues" evidence="2">
    <location>
        <begin position="930"/>
        <end position="940"/>
    </location>
</feature>
<dbReference type="PANTHER" id="PTHR45089:SF42">
    <property type="entry name" value="J DOMAIN-CONTAINING PROTEIN"/>
    <property type="match status" value="1"/>
</dbReference>
<gene>
    <name evidence="4" type="ORF">Godav_027992</name>
</gene>
<proteinExistence type="predicted"/>
<comment type="caution">
    <text evidence="4">The sequence shown here is derived from an EMBL/GenBank/DDBJ whole genome shotgun (WGS) entry which is preliminary data.</text>
</comment>
<feature type="compositionally biased region" description="Acidic residues" evidence="2">
    <location>
        <begin position="944"/>
        <end position="965"/>
    </location>
</feature>
<dbReference type="EMBL" id="JABFAC010000007">
    <property type="protein sequence ID" value="MBA0618686.1"/>
    <property type="molecule type" value="Genomic_DNA"/>
</dbReference>
<organism evidence="4 5">
    <name type="scientific">Gossypium davidsonii</name>
    <name type="common">Davidson's cotton</name>
    <name type="synonym">Gossypium klotzschianum subsp. davidsonii</name>
    <dbReference type="NCBI Taxonomy" id="34287"/>
    <lineage>
        <taxon>Eukaryota</taxon>
        <taxon>Viridiplantae</taxon>
        <taxon>Streptophyta</taxon>
        <taxon>Embryophyta</taxon>
        <taxon>Tracheophyta</taxon>
        <taxon>Spermatophyta</taxon>
        <taxon>Magnoliopsida</taxon>
        <taxon>eudicotyledons</taxon>
        <taxon>Gunneridae</taxon>
        <taxon>Pentapetalae</taxon>
        <taxon>rosids</taxon>
        <taxon>malvids</taxon>
        <taxon>Malvales</taxon>
        <taxon>Malvaceae</taxon>
        <taxon>Malvoideae</taxon>
        <taxon>Gossypium</taxon>
    </lineage>
</organism>
<protein>
    <recommendedName>
        <fullName evidence="3">DUF3444 domain-containing protein</fullName>
    </recommendedName>
</protein>
<name>A0A7J8RZA4_GOSDV</name>
<dbReference type="InterPro" id="IPR024593">
    <property type="entry name" value="DUF3444"/>
</dbReference>
<accession>A0A7J8RZA4</accession>
<dbReference type="Pfam" id="PF11926">
    <property type="entry name" value="DUF3444"/>
    <property type="match status" value="1"/>
</dbReference>
<feature type="compositionally biased region" description="Polar residues" evidence="2">
    <location>
        <begin position="969"/>
        <end position="979"/>
    </location>
</feature>
<dbReference type="Pfam" id="PF07899">
    <property type="entry name" value="Frigida"/>
    <property type="match status" value="1"/>
</dbReference>
<feature type="domain" description="DUF3444" evidence="3">
    <location>
        <begin position="1078"/>
        <end position="1286"/>
    </location>
</feature>
<sequence>MEKLTDSERIELNKSNLRRTIDEIQDQASSVLLLNLQWKDVEKVLDSAQSSVEERLKEVVSKEHEMNERANRLEKEIERKEKLVKDQFETLKVKEEELGRQFRDLELGNKFYEERLREVELKQKQLEELKLKEEEFVSKEKAFEKRCRESELEKKELERRRKDLEFSVKHCKEVKLMEKLVKDKLLEVGVKEKYLEKCMSEYELKEKQFGLKKKRFGEHCVQFEMEERDFKERRRDLEVNVKQYEQLYKRLGVTEKWVQKQLGVIERKEEEFELRERDLRQRRRDFEFSQNCLQKDLKDLKFKSEQFEERFREATLMENSLKTRFQELKEKEEQFRLKMNHFEQRSRDFAKKETSLEKGYQDLEAKQKHNEECLRKIKLKEKQKEESSEELARKHKLQFEDLEYKVKQHDQRFMELKLKEKLVNDQFEQIEDKEQQLRSKEKQFEQCLKEFELKETCLELRYQEIEAKEKHYDECLRKVELREKEIEEISAKRKRKHEQQSRDLEFNVKKCEERFKDLEAREKKLAEWSKELERNSLASALHPQVKVNEAAGSLLAKCSIDHSSPAHLRFCVSMDGKDLQMFLNGRWKEHGSIGNEIAMALKLSGDPAKLVLDAMEGFYPPHLSKGDRDFEGDVARRSCILLLEQLMKLSPEIKPNVRKEAVKLAFDWITKLRVESGHELEVLGFLWLLASFQLGDAFDTDELVNFLVFVAQHIQTPELFKVLGLGDKITGLIGVATWMACLTGFIRTLVEKKQHMEAIRFIYAFEQVNEFPPVPVLKDFINHSKVEAKRIFRKGKKTPEARNEANTKRIADARAVVQCIEDHKLEYEYLPHKLKSLKNLIAFLEKENASRSLTSPEANPALCTAPVTQIPSQQDVGVKGPREFIATEISGAAPIGATATVSSKKMASKHLKRCVEMPMPNAAMPREPGTSRNANKNRWWNSVEESDESWEIGSETEPETEDTLGQEDWGNNSGLSSKANAGHSPRRSSRKKHHIYDEKLLIDDDACVSSPCKRFKVAAAPKTKEEKVGDHGTKKDSSVGRTVKNGESRGKEEETVKKNHKVSAANSGSESGAENPSPEVIEYPDPQFSDFESQRAESGFAVNQVWAMYDPLDGMPRFYARIKKVFNPGFNLRITWLEADPDEENEQNWVDLDLPVSCGYYRNGFTETCVDRLVFSHRIDPIKKFSKCFFVYPKKGETWALFKDWDIKWALNPENRKRSYEYDIVEVVTDFDDVIGVKVAHLGKVKGFISIFRQTARYGVISFYVSSQELYRFSHQVPSFRMSGNEREDVPVGSIELDPAALPTNLDELLDPAEDMQME</sequence>
<evidence type="ECO:0000313" key="4">
    <source>
        <dbReference type="EMBL" id="MBA0618686.1"/>
    </source>
</evidence>
<feature type="compositionally biased region" description="Basic residues" evidence="2">
    <location>
        <begin position="984"/>
        <end position="993"/>
    </location>
</feature>
<feature type="compositionally biased region" description="Basic and acidic residues" evidence="2">
    <location>
        <begin position="1022"/>
        <end position="1057"/>
    </location>
</feature>
<keyword evidence="1" id="KW-0175">Coiled coil</keyword>
<evidence type="ECO:0000259" key="3">
    <source>
        <dbReference type="Pfam" id="PF11926"/>
    </source>
</evidence>
<feature type="coiled-coil region" evidence="1">
    <location>
        <begin position="290"/>
        <end position="390"/>
    </location>
</feature>
<evidence type="ECO:0000256" key="1">
    <source>
        <dbReference type="SAM" id="Coils"/>
    </source>
</evidence>
<dbReference type="PANTHER" id="PTHR45089">
    <property type="entry name" value="DNAJ HEAT SHOCK AMINO-TERMINAL DOMAIN PROTEIN-RELATED"/>
    <property type="match status" value="1"/>
</dbReference>
<feature type="compositionally biased region" description="Low complexity" evidence="2">
    <location>
        <begin position="1063"/>
        <end position="1075"/>
    </location>
</feature>
<dbReference type="Proteomes" id="UP000593561">
    <property type="component" value="Unassembled WGS sequence"/>
</dbReference>
<reference evidence="4 5" key="1">
    <citation type="journal article" date="2019" name="Genome Biol. Evol.">
        <title>Insights into the evolution of the New World diploid cottons (Gossypium, subgenus Houzingenia) based on genome sequencing.</title>
        <authorList>
            <person name="Grover C.E."/>
            <person name="Arick M.A. 2nd"/>
            <person name="Thrash A."/>
            <person name="Conover J.L."/>
            <person name="Sanders W.S."/>
            <person name="Peterson D.G."/>
            <person name="Frelichowski J.E."/>
            <person name="Scheffler J.A."/>
            <person name="Scheffler B.E."/>
            <person name="Wendel J.F."/>
        </authorList>
    </citation>
    <scope>NUCLEOTIDE SEQUENCE [LARGE SCALE GENOMIC DNA]</scope>
    <source>
        <strain evidence="4">27</strain>
        <tissue evidence="4">Leaf</tissue>
    </source>
</reference>
<evidence type="ECO:0000313" key="5">
    <source>
        <dbReference type="Proteomes" id="UP000593561"/>
    </source>
</evidence>
<evidence type="ECO:0000256" key="2">
    <source>
        <dbReference type="SAM" id="MobiDB-lite"/>
    </source>
</evidence>
<keyword evidence="5" id="KW-1185">Reference proteome</keyword>
<feature type="region of interest" description="Disordered" evidence="2">
    <location>
        <begin position="1018"/>
        <end position="1085"/>
    </location>
</feature>
<feature type="coiled-coil region" evidence="1">
    <location>
        <begin position="56"/>
        <end position="174"/>
    </location>
</feature>
<feature type="coiled-coil region" evidence="1">
    <location>
        <begin position="416"/>
        <end position="468"/>
    </location>
</feature>
<feature type="coiled-coil region" evidence="1">
    <location>
        <begin position="494"/>
        <end position="521"/>
    </location>
</feature>
<dbReference type="InterPro" id="IPR012474">
    <property type="entry name" value="Frigida"/>
</dbReference>